<keyword evidence="11" id="KW-0407">Ion channel</keyword>
<keyword evidence="5 13" id="KW-1133">Transmembrane helix</keyword>
<keyword evidence="6" id="KW-0406">Ion transport</keyword>
<evidence type="ECO:0000256" key="11">
    <source>
        <dbReference type="ARBA" id="ARBA00023303"/>
    </source>
</evidence>
<dbReference type="PANTHER" id="PTHR42643:SF30">
    <property type="entry name" value="IONOTROPIC RECEPTOR 40A-RELATED"/>
    <property type="match status" value="1"/>
</dbReference>
<keyword evidence="3" id="KW-1003">Cell membrane</keyword>
<dbReference type="GeneID" id="105225573"/>
<sequence length="1252" mass="143909">MDEDEDKKKDKDGDKHKNNDQDNDKDMDKNEDKNLQCSIAALRTYLVNKSAPISVVMHGHFVLIFVLKYAIESDATYSMELPDTLCNSTIRYNVRYAVSTIVNRYFVPSSSDMMVSAHAKHKQSWRLMQDLLTCAAPFMFNIKLQIETLDAPRFATHARNYNLLLIDGMQALNELDPALYTKDFDFPEHYLILLIDPDTSLMPNLLITSILSYFFRNYLINVSLLYESKPNYVEVYTYFPFMDRSACKANNVRLINAYNGTWAKPLTTNIFPNKLTDFQNCSLTVAVWDSPPYLSYYPNRSGFAQLGSFEGDMLVELAKKLNFSMELVEPANDEQRGRYLENGSLTGALQLLHDHMADLSLGCFRYTVERCALLTGALPYYQTWQIFGAQLTGDTYSSLEIFTFPFDAGTWFGIVFSFQLILLLAYIVYHRSKESALAHIMIGYPRPRSPLINAYSLFLGIAVQRTPRTNFARFVLIMWIIYGYVMRSAYQSFLYQLLQTDLYRTPPQTVFELIEAGYSLVMTPSTLRTVSVAPLIRSGRIPIILNNSSYEWKSYEMVEQIGGKLAGVSPKDYLTYYVMSRGERGAFYVLPDRFFAHHITIYFPKHSYLIDRFNFLLMQLRSEGLIDYWAAKYLDVSYFDPVEAVDNDALDLDDLGGLFLMYLALVALATLYASKRQTHAYQAQLIEAVMVYLQRRHYRIFLMEEETLFGNESHSDWGDFSEAAIWFIDSWNSFDELAMDLEDPKSTYKRSGLFVLVYTGNESERLTTVKRIFTRFFELFVINVNVFLLMDTTAFVYTYFPFTPNKCHSAKPELLFSFRNNQARFKLKGHQRFFPPKVRNLHGCELAIVTWHDPPFIVLDQDPVSGRIKSVEGIEGLLITILAEAMNFTIRIVDPQPRDRGAIYENGTLTGVTKMIAEANANITIIYIMYEKKRAQVMDATFSYMSFPLLLAIPHGRPLSPLQRLLRPFKFIIWTLIGSNIVLAVLLIYALKFLGSNRLVSFVFGSSNRFPFSNLWASLYGNVIHNQLPYRNFSRYLLGLWLLCTLVLRSAYTGQLFIMLQDGRALTPLKSFKEIVEQNYTVNTAPVLTELLSSALGESSIGHIDGGKNSMPRILKRIAHGSKEALTIIEPALLYFNYEQTTEDERVAILPQKLIMTPLTMYMPKHSYLLWPINRIILEFIGVGIVDKFEKSYRSINPVTESQEPVKLSLFLLLGIFSLYGALLILCILIFLLELWTVRSPLTKMLMDFLNY</sequence>
<keyword evidence="4 13" id="KW-0812">Transmembrane</keyword>
<keyword evidence="10" id="KW-1071">Ligand-gated ion channel</keyword>
<dbReference type="Gene3D" id="3.40.190.10">
    <property type="entry name" value="Periplasmic binding protein-like II"/>
    <property type="match status" value="2"/>
</dbReference>
<name>A0ABM3JR78_BACDO</name>
<dbReference type="Pfam" id="PF24061">
    <property type="entry name" value="LBD_receptor"/>
    <property type="match status" value="2"/>
</dbReference>
<keyword evidence="2" id="KW-0813">Transport</keyword>
<accession>A0ABM3JR78</accession>
<feature type="region of interest" description="Disordered" evidence="12">
    <location>
        <begin position="1"/>
        <end position="30"/>
    </location>
</feature>
<evidence type="ECO:0000313" key="15">
    <source>
        <dbReference type="Proteomes" id="UP001652620"/>
    </source>
</evidence>
<feature type="transmembrane region" description="Helical" evidence="13">
    <location>
        <begin position="1038"/>
        <end position="1060"/>
    </location>
</feature>
<evidence type="ECO:0000256" key="5">
    <source>
        <dbReference type="ARBA" id="ARBA00022989"/>
    </source>
</evidence>
<evidence type="ECO:0000256" key="12">
    <source>
        <dbReference type="SAM" id="MobiDB-lite"/>
    </source>
</evidence>
<dbReference type="Proteomes" id="UP001652620">
    <property type="component" value="Chromosome 4"/>
</dbReference>
<feature type="transmembrane region" description="Helical" evidence="13">
    <location>
        <begin position="471"/>
        <end position="490"/>
    </location>
</feature>
<dbReference type="InterPro" id="IPR056198">
    <property type="entry name" value="LBD_receptor"/>
</dbReference>
<keyword evidence="9" id="KW-0325">Glycoprotein</keyword>
<keyword evidence="8" id="KW-0675">Receptor</keyword>
<dbReference type="Gene3D" id="1.10.287.70">
    <property type="match status" value="2"/>
</dbReference>
<feature type="transmembrane region" description="Helical" evidence="13">
    <location>
        <begin position="408"/>
        <end position="429"/>
    </location>
</feature>
<evidence type="ECO:0000256" key="9">
    <source>
        <dbReference type="ARBA" id="ARBA00023180"/>
    </source>
</evidence>
<protein>
    <submittedName>
        <fullName evidence="16">Uncharacterized protein LOC105225573</fullName>
    </submittedName>
</protein>
<keyword evidence="7 13" id="KW-0472">Membrane</keyword>
<evidence type="ECO:0000256" key="10">
    <source>
        <dbReference type="ARBA" id="ARBA00023286"/>
    </source>
</evidence>
<evidence type="ECO:0000256" key="7">
    <source>
        <dbReference type="ARBA" id="ARBA00023136"/>
    </source>
</evidence>
<feature type="transmembrane region" description="Helical" evidence="13">
    <location>
        <begin position="779"/>
        <end position="800"/>
    </location>
</feature>
<evidence type="ECO:0000256" key="13">
    <source>
        <dbReference type="SAM" id="Phobius"/>
    </source>
</evidence>
<reference evidence="16" key="1">
    <citation type="submission" date="2025-08" db="UniProtKB">
        <authorList>
            <consortium name="RefSeq"/>
        </authorList>
    </citation>
    <scope>IDENTIFICATION</scope>
    <source>
        <tissue evidence="16">Adult</tissue>
    </source>
</reference>
<gene>
    <name evidence="16" type="primary">LOC105225573</name>
</gene>
<proteinExistence type="predicted"/>
<feature type="transmembrane region" description="Helical" evidence="13">
    <location>
        <begin position="971"/>
        <end position="991"/>
    </location>
</feature>
<feature type="transmembrane region" description="Helical" evidence="13">
    <location>
        <begin position="1206"/>
        <end position="1236"/>
    </location>
</feature>
<dbReference type="InterPro" id="IPR052192">
    <property type="entry name" value="Insect_Ionotropic_Sensory_Rcpt"/>
</dbReference>
<evidence type="ECO:0000256" key="8">
    <source>
        <dbReference type="ARBA" id="ARBA00023170"/>
    </source>
</evidence>
<dbReference type="InterPro" id="IPR019594">
    <property type="entry name" value="Glu/Gly-bd"/>
</dbReference>
<dbReference type="PANTHER" id="PTHR42643">
    <property type="entry name" value="IONOTROPIC RECEPTOR 20A-RELATED"/>
    <property type="match status" value="1"/>
</dbReference>
<dbReference type="RefSeq" id="XP_049311735.1">
    <property type="nucleotide sequence ID" value="XM_049455778.1"/>
</dbReference>
<feature type="domain" description="Ionotropic glutamate receptor L-glutamate and glycine-binding" evidence="14">
    <location>
        <begin position="292"/>
        <end position="354"/>
    </location>
</feature>
<organism evidence="15 16">
    <name type="scientific">Bactrocera dorsalis</name>
    <name type="common">Oriental fruit fly</name>
    <name type="synonym">Dacus dorsalis</name>
    <dbReference type="NCBI Taxonomy" id="27457"/>
    <lineage>
        <taxon>Eukaryota</taxon>
        <taxon>Metazoa</taxon>
        <taxon>Ecdysozoa</taxon>
        <taxon>Arthropoda</taxon>
        <taxon>Hexapoda</taxon>
        <taxon>Insecta</taxon>
        <taxon>Pterygota</taxon>
        <taxon>Neoptera</taxon>
        <taxon>Endopterygota</taxon>
        <taxon>Diptera</taxon>
        <taxon>Brachycera</taxon>
        <taxon>Muscomorpha</taxon>
        <taxon>Tephritoidea</taxon>
        <taxon>Tephritidae</taxon>
        <taxon>Bactrocera</taxon>
        <taxon>Bactrocera</taxon>
    </lineage>
</organism>
<evidence type="ECO:0000259" key="14">
    <source>
        <dbReference type="SMART" id="SM00918"/>
    </source>
</evidence>
<evidence type="ECO:0000256" key="6">
    <source>
        <dbReference type="ARBA" id="ARBA00023065"/>
    </source>
</evidence>
<keyword evidence="15" id="KW-1185">Reference proteome</keyword>
<evidence type="ECO:0000256" key="1">
    <source>
        <dbReference type="ARBA" id="ARBA00004651"/>
    </source>
</evidence>
<evidence type="ECO:0000256" key="3">
    <source>
        <dbReference type="ARBA" id="ARBA00022475"/>
    </source>
</evidence>
<feature type="domain" description="Ionotropic glutamate receptor L-glutamate and glycine-binding" evidence="14">
    <location>
        <begin position="855"/>
        <end position="918"/>
    </location>
</feature>
<evidence type="ECO:0000313" key="16">
    <source>
        <dbReference type="RefSeq" id="XP_049311735.1"/>
    </source>
</evidence>
<evidence type="ECO:0000256" key="2">
    <source>
        <dbReference type="ARBA" id="ARBA00022448"/>
    </source>
</evidence>
<dbReference type="SMART" id="SM00918">
    <property type="entry name" value="Lig_chan-Glu_bd"/>
    <property type="match status" value="2"/>
</dbReference>
<dbReference type="SUPFAM" id="SSF53850">
    <property type="entry name" value="Periplasmic binding protein-like II"/>
    <property type="match status" value="2"/>
</dbReference>
<dbReference type="Pfam" id="PF10613">
    <property type="entry name" value="Lig_chan-Glu_bd"/>
    <property type="match status" value="1"/>
</dbReference>
<comment type="subcellular location">
    <subcellularLocation>
        <location evidence="1">Cell membrane</location>
        <topology evidence="1">Multi-pass membrane protein</topology>
    </subcellularLocation>
</comment>
<evidence type="ECO:0000256" key="4">
    <source>
        <dbReference type="ARBA" id="ARBA00022692"/>
    </source>
</evidence>
<feature type="transmembrane region" description="Helical" evidence="13">
    <location>
        <begin position="655"/>
        <end position="673"/>
    </location>
</feature>